<dbReference type="Gene3D" id="3.60.10.10">
    <property type="entry name" value="Endonuclease/exonuclease/phosphatase"/>
    <property type="match status" value="1"/>
</dbReference>
<feature type="domain" description="Zinc knuckle CX2CX4HX4C" evidence="4">
    <location>
        <begin position="177"/>
        <end position="224"/>
    </location>
</feature>
<dbReference type="EnsemblPlants" id="evm.model.01.2519">
    <property type="protein sequence ID" value="cds.evm.model.01.2519"/>
    <property type="gene ID" value="evm.TU.01.2519"/>
</dbReference>
<protein>
    <recommendedName>
        <fullName evidence="7">Reverse transcriptase</fullName>
    </recommendedName>
</protein>
<proteinExistence type="predicted"/>
<feature type="transmembrane region" description="Helical" evidence="2">
    <location>
        <begin position="926"/>
        <end position="948"/>
    </location>
</feature>
<keyword evidence="2" id="KW-0812">Transmembrane</keyword>
<dbReference type="InterPro" id="IPR025836">
    <property type="entry name" value="Zn_knuckle_CX2CX4HX4C"/>
</dbReference>
<evidence type="ECO:0000313" key="5">
    <source>
        <dbReference type="EnsemblPlants" id="cds.evm.model.01.2519"/>
    </source>
</evidence>
<dbReference type="AlphaFoldDB" id="A0A803NLH2"/>
<evidence type="ECO:0000259" key="4">
    <source>
        <dbReference type="Pfam" id="PF14392"/>
    </source>
</evidence>
<evidence type="ECO:0000256" key="1">
    <source>
        <dbReference type="SAM" id="MobiDB-lite"/>
    </source>
</evidence>
<dbReference type="InterPro" id="IPR025558">
    <property type="entry name" value="DUF4283"/>
</dbReference>
<feature type="compositionally biased region" description="Low complexity" evidence="1">
    <location>
        <begin position="1171"/>
        <end position="1180"/>
    </location>
</feature>
<dbReference type="Proteomes" id="UP000596661">
    <property type="component" value="Chromosome 1"/>
</dbReference>
<feature type="region of interest" description="Disordered" evidence="1">
    <location>
        <begin position="1171"/>
        <end position="1193"/>
    </location>
</feature>
<dbReference type="PANTHER" id="PTHR31286:SF153">
    <property type="entry name" value="DUF4283 DOMAIN PROTEIN"/>
    <property type="match status" value="1"/>
</dbReference>
<dbReference type="InterPro" id="IPR036691">
    <property type="entry name" value="Endo/exonu/phosph_ase_sf"/>
</dbReference>
<dbReference type="SUPFAM" id="SSF56219">
    <property type="entry name" value="DNase I-like"/>
    <property type="match status" value="1"/>
</dbReference>
<keyword evidence="6" id="KW-1185">Reference proteome</keyword>
<dbReference type="Pfam" id="PF14111">
    <property type="entry name" value="DUF4283"/>
    <property type="match status" value="1"/>
</dbReference>
<sequence>MASSSGTNNMAVPILAEEEEDDALAYGVDQTVEFAIDDRWCLVGRFLTERNIDFDAMRHLMASLWQPGKGMYVKELDSNRFLFQFYHDVDIERVIEKSPWTFNNFLLVFQRLKKGEDPKLIPLSHVDMWIQLHDIQSRFKTAQVCKDLGNFIGSFVEADKKNFLGLWRDYLRIRVTLDVSKPLKRRKKILTVDGKEFWVNFKYEHVPTFCFICGIMGHSEGFCPRLFDTPKDSIVKPYGLWMKAITRRKNVTMGSKWLRSFQDFSDEKLGGDASAGATTVDGNDNHVPMIMEGIVGQSATAHNRGENMGFNGNETIGGLDIDSQSDELAHDVLVITDTKRKRIEIELNGLGSPRDGQLGLNNNSFTTQEFGPSGEVVGVVDEVFTKDTSNDNGVNGPKNLNKDIVIQKRPSFVFLCETISKKDKLERVRLLLGFDGVITVEPQGKSGGLAFLWKNEDEARLLGFSQSHIDMEITMEGKEKWRFSGLYGEPNRGQRRRTWDQMRSLALDSVLPWCIMGDTNKVLSHEDKRGGNNYPNWLLRGFQQAVNDCELQDLELIGHPFTWEKGRGTDQWIEVRLDRALCTKNWLDLFPLAKLYNLEFSTSDHCPIFLDLVDNNSLFMKNKVRYENCWLREPLCHQVIKECWNFSYEFDIQQKIKYCGEFLLVWGEAYSGDFKKRLKECKAEINLWKHGRDTISTNNFWAAKSKFKEILTQREVFWRQRSKLLWLQAGDNNSKFFHASASARRRSNLITKLQDSNGIWTSWEDGLDRIMVEYFNDLFTTSGTASIDVISCIQPSITALQNIELLRPVSEEEVKSALFQMHPDKSPGPDGLTLGFFQKCWNVVKNDIVRLVQDFFLTGSLPTSLNHTNIILIHKKKQPTAMGDLRPISLCNVIYKIILLVLEEHLGSKHSAEASVSCATTAMKQFFMLLLAALLLALVGTDLVLILVARWRWLSRPGGIICRTRRTLDQYQIAQSSKNDSLLFFRGDETVVEHWKPPNFNQIKVNVDGAIFEQWGRYGVGCTARDHEGRIVAAFNKSFEDKSCTAKKGIEAFSLGGHDVVTGNINEIVEGYNKRKVTSRDYRVWILTERMMVLMMRLGKMKINPLKYMPRKPSSSEETPPHFPHWQLLCPFPQRQLDGQVRQLVFLQTLSPLGSPPKEVPYSCLFEKPSPSWFPSSSRESYQREPPPQAISS</sequence>
<organism evidence="5 6">
    <name type="scientific">Cannabis sativa</name>
    <name type="common">Hemp</name>
    <name type="synonym">Marijuana</name>
    <dbReference type="NCBI Taxonomy" id="3483"/>
    <lineage>
        <taxon>Eukaryota</taxon>
        <taxon>Viridiplantae</taxon>
        <taxon>Streptophyta</taxon>
        <taxon>Embryophyta</taxon>
        <taxon>Tracheophyta</taxon>
        <taxon>Spermatophyta</taxon>
        <taxon>Magnoliopsida</taxon>
        <taxon>eudicotyledons</taxon>
        <taxon>Gunneridae</taxon>
        <taxon>Pentapetalae</taxon>
        <taxon>rosids</taxon>
        <taxon>fabids</taxon>
        <taxon>Rosales</taxon>
        <taxon>Cannabaceae</taxon>
        <taxon>Cannabis</taxon>
    </lineage>
</organism>
<feature type="domain" description="DUF4283" evidence="3">
    <location>
        <begin position="39"/>
        <end position="118"/>
    </location>
</feature>
<dbReference type="Gramene" id="evm.model.01.2519">
    <property type="protein sequence ID" value="cds.evm.model.01.2519"/>
    <property type="gene ID" value="evm.TU.01.2519"/>
</dbReference>
<evidence type="ECO:0000313" key="6">
    <source>
        <dbReference type="Proteomes" id="UP000596661"/>
    </source>
</evidence>
<dbReference type="EMBL" id="UZAU01000073">
    <property type="status" value="NOT_ANNOTATED_CDS"/>
    <property type="molecule type" value="Genomic_DNA"/>
</dbReference>
<evidence type="ECO:0008006" key="7">
    <source>
        <dbReference type="Google" id="ProtNLM"/>
    </source>
</evidence>
<keyword evidence="2" id="KW-1133">Transmembrane helix</keyword>
<evidence type="ECO:0000256" key="2">
    <source>
        <dbReference type="SAM" id="Phobius"/>
    </source>
</evidence>
<reference evidence="5" key="2">
    <citation type="submission" date="2021-03" db="UniProtKB">
        <authorList>
            <consortium name="EnsemblPlants"/>
        </authorList>
    </citation>
    <scope>IDENTIFICATION</scope>
</reference>
<reference evidence="5" key="1">
    <citation type="submission" date="2018-11" db="EMBL/GenBank/DDBJ databases">
        <authorList>
            <person name="Grassa J C."/>
        </authorList>
    </citation>
    <scope>NUCLEOTIDE SEQUENCE [LARGE SCALE GENOMIC DNA]</scope>
</reference>
<dbReference type="Pfam" id="PF14392">
    <property type="entry name" value="zf-CCHC_4"/>
    <property type="match status" value="1"/>
</dbReference>
<evidence type="ECO:0000259" key="3">
    <source>
        <dbReference type="Pfam" id="PF14111"/>
    </source>
</evidence>
<dbReference type="InterPro" id="IPR040256">
    <property type="entry name" value="At4g02000-like"/>
</dbReference>
<keyword evidence="2" id="KW-0472">Membrane</keyword>
<dbReference type="PANTHER" id="PTHR31286">
    <property type="entry name" value="GLYCINE-RICH CELL WALL STRUCTURAL PROTEIN 1.8-LIKE"/>
    <property type="match status" value="1"/>
</dbReference>
<name>A0A803NLH2_CANSA</name>
<accession>A0A803NLH2</accession>